<evidence type="ECO:0000259" key="2">
    <source>
        <dbReference type="SMART" id="SM00875"/>
    </source>
</evidence>
<dbReference type="InterPro" id="IPR042846">
    <property type="entry name" value="BTBD19"/>
</dbReference>
<dbReference type="EMBL" id="UZAN01041116">
    <property type="protein sequence ID" value="VDP72013.1"/>
    <property type="molecule type" value="Genomic_DNA"/>
</dbReference>
<dbReference type="SMART" id="SM00875">
    <property type="entry name" value="BACK"/>
    <property type="match status" value="1"/>
</dbReference>
<keyword evidence="4" id="KW-1185">Reference proteome</keyword>
<accession>A0A183ABA3</accession>
<organism evidence="5">
    <name type="scientific">Echinostoma caproni</name>
    <dbReference type="NCBI Taxonomy" id="27848"/>
    <lineage>
        <taxon>Eukaryota</taxon>
        <taxon>Metazoa</taxon>
        <taxon>Spiralia</taxon>
        <taxon>Lophotrochozoa</taxon>
        <taxon>Platyhelminthes</taxon>
        <taxon>Trematoda</taxon>
        <taxon>Digenea</taxon>
        <taxon>Plagiorchiida</taxon>
        <taxon>Echinostomata</taxon>
        <taxon>Echinostomatoidea</taxon>
        <taxon>Echinostomatidae</taxon>
        <taxon>Echinostoma</taxon>
    </lineage>
</organism>
<reference evidence="3 4" key="2">
    <citation type="submission" date="2018-11" db="EMBL/GenBank/DDBJ databases">
        <authorList>
            <consortium name="Pathogen Informatics"/>
        </authorList>
    </citation>
    <scope>NUCLEOTIDE SEQUENCE [LARGE SCALE GENOMIC DNA]</scope>
    <source>
        <strain evidence="3 4">Egypt</strain>
    </source>
</reference>
<gene>
    <name evidence="3" type="ORF">ECPE_LOCUS4238</name>
</gene>
<evidence type="ECO:0000313" key="4">
    <source>
        <dbReference type="Proteomes" id="UP000272942"/>
    </source>
</evidence>
<evidence type="ECO:0000313" key="5">
    <source>
        <dbReference type="WBParaSite" id="ECPE_0000424601-mRNA-1"/>
    </source>
</evidence>
<sequence length="312" mass="34667">MQSARSSHLIKDVEPDVFRLVSRFIYTNCITFENLHTSKLIELMYAALRFQLTELAKLVESHLVSLIDDNTVFDLLNIAVKYKSTDLASTAMAFIQTNGSSLLNASNPAINTLTPAAMTMILQSDELPVDEMTLFLMAAEWAEVYCLNDGQQFNQISRSKSSTRASLNPLTSSKTNQWSPRSTFHGSFGASTVRSARKKRAKTKRLVSEVMSMIRYALLTPDQLREIEQKEEYRELIPTGTGDLCGAREIAVTTKSSHSETKCLADAWRILTFKQTGGHTDSSSSLPTTVAKRRAGSFVGTKKKQNGEIYSA</sequence>
<dbReference type="OrthoDB" id="45365at2759"/>
<dbReference type="InterPro" id="IPR011333">
    <property type="entry name" value="SKP1/BTB/POZ_sf"/>
</dbReference>
<dbReference type="Gene3D" id="3.30.710.10">
    <property type="entry name" value="Potassium Channel Kv1.1, Chain A"/>
    <property type="match status" value="1"/>
</dbReference>
<feature type="domain" description="BACK" evidence="2">
    <location>
        <begin position="72"/>
        <end position="228"/>
    </location>
</feature>
<dbReference type="PANTHER" id="PTHR46965:SF1">
    <property type="entry name" value="BTB_POZ DOMAIN-CONTAINING PROTEIN 19"/>
    <property type="match status" value="1"/>
</dbReference>
<dbReference type="WBParaSite" id="ECPE_0000424601-mRNA-1">
    <property type="protein sequence ID" value="ECPE_0000424601-mRNA-1"/>
    <property type="gene ID" value="ECPE_0000424601"/>
</dbReference>
<reference evidence="5" key="1">
    <citation type="submission" date="2016-06" db="UniProtKB">
        <authorList>
            <consortium name="WormBaseParasite"/>
        </authorList>
    </citation>
    <scope>IDENTIFICATION</scope>
</reference>
<dbReference type="Gene3D" id="1.25.40.420">
    <property type="match status" value="1"/>
</dbReference>
<dbReference type="AlphaFoldDB" id="A0A183ABA3"/>
<evidence type="ECO:0000313" key="3">
    <source>
        <dbReference type="EMBL" id="VDP72013.1"/>
    </source>
</evidence>
<protein>
    <submittedName>
        <fullName evidence="5">BACK domain-containing protein</fullName>
    </submittedName>
</protein>
<dbReference type="InterPro" id="IPR000210">
    <property type="entry name" value="BTB/POZ_dom"/>
</dbReference>
<feature type="region of interest" description="Disordered" evidence="1">
    <location>
        <begin position="164"/>
        <end position="183"/>
    </location>
</feature>
<evidence type="ECO:0000256" key="1">
    <source>
        <dbReference type="SAM" id="MobiDB-lite"/>
    </source>
</evidence>
<dbReference type="Pfam" id="PF07707">
    <property type="entry name" value="BACK"/>
    <property type="match status" value="1"/>
</dbReference>
<dbReference type="Proteomes" id="UP000272942">
    <property type="component" value="Unassembled WGS sequence"/>
</dbReference>
<dbReference type="InterPro" id="IPR011705">
    <property type="entry name" value="BACK"/>
</dbReference>
<dbReference type="Pfam" id="PF00651">
    <property type="entry name" value="BTB"/>
    <property type="match status" value="1"/>
</dbReference>
<dbReference type="SUPFAM" id="SSF54695">
    <property type="entry name" value="POZ domain"/>
    <property type="match status" value="1"/>
</dbReference>
<name>A0A183ABA3_9TREM</name>
<dbReference type="PANTHER" id="PTHR46965">
    <property type="entry name" value="BTB/POZ DOMAIN-CONTAINING PROTEIN 19"/>
    <property type="match status" value="1"/>
</dbReference>
<proteinExistence type="predicted"/>